<dbReference type="Proteomes" id="UP000567922">
    <property type="component" value="Unassembled WGS sequence"/>
</dbReference>
<dbReference type="SUPFAM" id="SSF53850">
    <property type="entry name" value="Periplasmic binding protein-like II"/>
    <property type="match status" value="1"/>
</dbReference>
<keyword evidence="3 7" id="KW-0238">DNA-binding</keyword>
<dbReference type="GO" id="GO:0032993">
    <property type="term" value="C:protein-DNA complex"/>
    <property type="evidence" value="ECO:0007669"/>
    <property type="project" value="TreeGrafter"/>
</dbReference>
<evidence type="ECO:0000313" key="7">
    <source>
        <dbReference type="EMBL" id="MBB3038207.1"/>
    </source>
</evidence>
<dbReference type="GO" id="GO:0003700">
    <property type="term" value="F:DNA-binding transcription factor activity"/>
    <property type="evidence" value="ECO:0007669"/>
    <property type="project" value="InterPro"/>
</dbReference>
<keyword evidence="4" id="KW-0010">Activator</keyword>
<keyword evidence="8" id="KW-1185">Reference proteome</keyword>
<dbReference type="AlphaFoldDB" id="A0A839RPA0"/>
<dbReference type="FunFam" id="1.10.10.10:FF:000001">
    <property type="entry name" value="LysR family transcriptional regulator"/>
    <property type="match status" value="1"/>
</dbReference>
<dbReference type="EMBL" id="JACHWS010000002">
    <property type="protein sequence ID" value="MBB3038207.1"/>
    <property type="molecule type" value="Genomic_DNA"/>
</dbReference>
<accession>A0A839RPA0</accession>
<dbReference type="PROSITE" id="PS50931">
    <property type="entry name" value="HTH_LYSR"/>
    <property type="match status" value="1"/>
</dbReference>
<evidence type="ECO:0000256" key="1">
    <source>
        <dbReference type="ARBA" id="ARBA00009437"/>
    </source>
</evidence>
<gene>
    <name evidence="7" type="ORF">FHU29_002656</name>
</gene>
<organism evidence="7 8">
    <name type="scientific">Hoyosella altamirensis</name>
    <dbReference type="NCBI Taxonomy" id="616997"/>
    <lineage>
        <taxon>Bacteria</taxon>
        <taxon>Bacillati</taxon>
        <taxon>Actinomycetota</taxon>
        <taxon>Actinomycetes</taxon>
        <taxon>Mycobacteriales</taxon>
        <taxon>Hoyosellaceae</taxon>
        <taxon>Hoyosella</taxon>
    </lineage>
</organism>
<dbReference type="InterPro" id="IPR036390">
    <property type="entry name" value="WH_DNA-bd_sf"/>
</dbReference>
<evidence type="ECO:0000256" key="2">
    <source>
        <dbReference type="ARBA" id="ARBA00023015"/>
    </source>
</evidence>
<keyword evidence="5" id="KW-0804">Transcription</keyword>
<dbReference type="Gene3D" id="3.40.190.10">
    <property type="entry name" value="Periplasmic binding protein-like II"/>
    <property type="match status" value="2"/>
</dbReference>
<dbReference type="InterPro" id="IPR036388">
    <property type="entry name" value="WH-like_DNA-bd_sf"/>
</dbReference>
<dbReference type="OrthoDB" id="3176554at2"/>
<sequence length="300" mass="32764">MTLDLRRVAAFVVIAEELNVTRAAQRLHTSQQALSASLSELERQLKVTLIDRSPRQLLLTEAGKLLYTEAKPLLAAADAVERRLRDVAANSPPQLRLAHSPAITTEEVYRLLDGFRSAHPDTTIIVEQIYPRELESSLTSGRADVALFRIAPSLTPESSAFASAPVRFDRLRIAMAAGHPLAHREKVQFSDLRDQEIVIWAPPGASGYTAFLTALCRSAGFEPRVSISPNQGLPPATSVAGNQRVAFVTERPGLMLDGTVQVVELEPPAYAPIEAVWLRAGLSSWARTFLDDVRTSTPGE</sequence>
<reference evidence="7 8" key="1">
    <citation type="submission" date="2020-08" db="EMBL/GenBank/DDBJ databases">
        <title>Sequencing the genomes of 1000 actinobacteria strains.</title>
        <authorList>
            <person name="Klenk H.-P."/>
        </authorList>
    </citation>
    <scope>NUCLEOTIDE SEQUENCE [LARGE SCALE GENOMIC DNA]</scope>
    <source>
        <strain evidence="7 8">DSM 45258</strain>
    </source>
</reference>
<evidence type="ECO:0000256" key="5">
    <source>
        <dbReference type="ARBA" id="ARBA00023163"/>
    </source>
</evidence>
<evidence type="ECO:0000256" key="4">
    <source>
        <dbReference type="ARBA" id="ARBA00023159"/>
    </source>
</evidence>
<keyword evidence="2" id="KW-0805">Transcription regulation</keyword>
<dbReference type="Pfam" id="PF03466">
    <property type="entry name" value="LysR_substrate"/>
    <property type="match status" value="1"/>
</dbReference>
<dbReference type="InterPro" id="IPR005119">
    <property type="entry name" value="LysR_subst-bd"/>
</dbReference>
<dbReference type="InterPro" id="IPR000847">
    <property type="entry name" value="LysR_HTH_N"/>
</dbReference>
<comment type="similarity">
    <text evidence="1">Belongs to the LysR transcriptional regulatory family.</text>
</comment>
<evidence type="ECO:0000313" key="8">
    <source>
        <dbReference type="Proteomes" id="UP000567922"/>
    </source>
</evidence>
<name>A0A839RPA0_9ACTN</name>
<comment type="caution">
    <text evidence="7">The sequence shown here is derived from an EMBL/GenBank/DDBJ whole genome shotgun (WGS) entry which is preliminary data.</text>
</comment>
<feature type="domain" description="HTH lysR-type" evidence="6">
    <location>
        <begin position="3"/>
        <end position="60"/>
    </location>
</feature>
<dbReference type="CDD" id="cd08414">
    <property type="entry name" value="PBP2_LTTR_aromatics_like"/>
    <property type="match status" value="1"/>
</dbReference>
<protein>
    <submittedName>
        <fullName evidence="7">DNA-binding transcriptional LysR family regulator</fullName>
    </submittedName>
</protein>
<proteinExistence type="inferred from homology"/>
<dbReference type="Gene3D" id="1.10.10.10">
    <property type="entry name" value="Winged helix-like DNA-binding domain superfamily/Winged helix DNA-binding domain"/>
    <property type="match status" value="1"/>
</dbReference>
<dbReference type="RefSeq" id="WP_064440049.1">
    <property type="nucleotide sequence ID" value="NZ_BDDI01000006.1"/>
</dbReference>
<evidence type="ECO:0000256" key="3">
    <source>
        <dbReference type="ARBA" id="ARBA00023125"/>
    </source>
</evidence>
<dbReference type="PRINTS" id="PR00039">
    <property type="entry name" value="HTHLYSR"/>
</dbReference>
<evidence type="ECO:0000259" key="6">
    <source>
        <dbReference type="PROSITE" id="PS50931"/>
    </source>
</evidence>
<dbReference type="Pfam" id="PF00126">
    <property type="entry name" value="HTH_1"/>
    <property type="match status" value="1"/>
</dbReference>
<dbReference type="GO" id="GO:0003677">
    <property type="term" value="F:DNA binding"/>
    <property type="evidence" value="ECO:0007669"/>
    <property type="project" value="UniProtKB-KW"/>
</dbReference>
<dbReference type="PANTHER" id="PTHR30346">
    <property type="entry name" value="TRANSCRIPTIONAL DUAL REGULATOR HCAR-RELATED"/>
    <property type="match status" value="1"/>
</dbReference>
<dbReference type="SUPFAM" id="SSF46785">
    <property type="entry name" value="Winged helix' DNA-binding domain"/>
    <property type="match status" value="1"/>
</dbReference>
<dbReference type="PANTHER" id="PTHR30346:SF28">
    <property type="entry name" value="HTH-TYPE TRANSCRIPTIONAL REGULATOR CYNR"/>
    <property type="match status" value="1"/>
</dbReference>